<feature type="domain" description="Peptidase S33 tripeptidyl aminopeptidase-like C-terminal" evidence="4">
    <location>
        <begin position="429"/>
        <end position="513"/>
    </location>
</feature>
<dbReference type="Pfam" id="PF08386">
    <property type="entry name" value="Abhydrolase_4"/>
    <property type="match status" value="1"/>
</dbReference>
<keyword evidence="2 5" id="KW-0378">Hydrolase</keyword>
<organism evidence="5 6">
    <name type="scientific">Pseudoduganella dura</name>
    <dbReference type="NCBI Taxonomy" id="321982"/>
    <lineage>
        <taxon>Bacteria</taxon>
        <taxon>Pseudomonadati</taxon>
        <taxon>Pseudomonadota</taxon>
        <taxon>Betaproteobacteria</taxon>
        <taxon>Burkholderiales</taxon>
        <taxon>Oxalobacteraceae</taxon>
        <taxon>Telluria group</taxon>
        <taxon>Pseudoduganella</taxon>
    </lineage>
</organism>
<dbReference type="Gene3D" id="3.40.50.1820">
    <property type="entry name" value="alpha/beta hydrolase"/>
    <property type="match status" value="1"/>
</dbReference>
<dbReference type="InterPro" id="IPR002410">
    <property type="entry name" value="Peptidase_S33"/>
</dbReference>
<keyword evidence="6" id="KW-1185">Reference proteome</keyword>
<evidence type="ECO:0000256" key="1">
    <source>
        <dbReference type="ARBA" id="ARBA00010088"/>
    </source>
</evidence>
<evidence type="ECO:0000313" key="5">
    <source>
        <dbReference type="EMBL" id="MUI12686.1"/>
    </source>
</evidence>
<evidence type="ECO:0000313" key="6">
    <source>
        <dbReference type="Proteomes" id="UP000431684"/>
    </source>
</evidence>
<dbReference type="GO" id="GO:0008233">
    <property type="term" value="F:peptidase activity"/>
    <property type="evidence" value="ECO:0007669"/>
    <property type="project" value="InterPro"/>
</dbReference>
<dbReference type="InterPro" id="IPR000073">
    <property type="entry name" value="AB_hydrolase_1"/>
</dbReference>
<dbReference type="GO" id="GO:0006508">
    <property type="term" value="P:proteolysis"/>
    <property type="evidence" value="ECO:0007669"/>
    <property type="project" value="InterPro"/>
</dbReference>
<dbReference type="Proteomes" id="UP000431684">
    <property type="component" value="Unassembled WGS sequence"/>
</dbReference>
<proteinExistence type="inferred from homology"/>
<dbReference type="OrthoDB" id="9796770at2"/>
<feature type="domain" description="AB hydrolase-1" evidence="3">
    <location>
        <begin position="133"/>
        <end position="269"/>
    </location>
</feature>
<dbReference type="InterPro" id="IPR051601">
    <property type="entry name" value="Serine_prot/Carboxylest_S33"/>
</dbReference>
<evidence type="ECO:0000259" key="4">
    <source>
        <dbReference type="Pfam" id="PF08386"/>
    </source>
</evidence>
<comment type="caution">
    <text evidence="5">The sequence shown here is derived from an EMBL/GenBank/DDBJ whole genome shotgun (WGS) entry which is preliminary data.</text>
</comment>
<comment type="similarity">
    <text evidence="1">Belongs to the peptidase S33 family.</text>
</comment>
<dbReference type="AlphaFoldDB" id="A0A6I3XAE7"/>
<protein>
    <submittedName>
        <fullName evidence="5">Alpha/beta fold hydrolase</fullName>
    </submittedName>
</protein>
<sequence length="537" mass="57474">MYIAGSRHPPAISPRLPVACHAGATVFSFRLPISCPECKTRASIARPILSRGHAVRFRFVPALPLLLAAQLLPFATPAKAAPQAGRTCHLPGAQEALRCLTVQVPLDYGKPGKTISIHATVAPAWREAARPDPLFVLAGGPGQAGSDILPIVQAAMRRVRATRDIVLIDQRGTGLSGKLDCKSPPEIDTMTEEQLDADAQRCIESLAARQGTGYGHYTTDAAARDIERVRLALGYGQVNLWGGSYGTRLAQHYTRLYPSAVRALVLDGVAAPDQVIPAGGRDAQAALETTFRQCEKEAACARAFPALRDEFKALASKLGKGPVTLDMADPRTAAVRPVTISLRRFIATVHRVLYAQADARALPFLIHSAYRGRWEPFVARSNRDSDFSADGAMAGPLYLAVVCAEDFPRLSPQLVAEDTRDSFLGAPQVTQLAKLCPIVGVKPVAYAAPARIDAPALLLSGAQDPVTPPRRAEAAARLMKSAQHLVVKNGGHIVSPLGCVPRLMREFLDRPDARVDAACLEEIPAPTFQLNSAGPQP</sequence>
<accession>A0A6I3XAE7</accession>
<evidence type="ECO:0000259" key="3">
    <source>
        <dbReference type="Pfam" id="PF00561"/>
    </source>
</evidence>
<gene>
    <name evidence="5" type="ORF">GJV26_09410</name>
</gene>
<dbReference type="PANTHER" id="PTHR43248">
    <property type="entry name" value="2-SUCCINYL-6-HYDROXY-2,4-CYCLOHEXADIENE-1-CARBOXYLATE SYNTHASE"/>
    <property type="match status" value="1"/>
</dbReference>
<dbReference type="Pfam" id="PF00561">
    <property type="entry name" value="Abhydrolase_1"/>
    <property type="match status" value="1"/>
</dbReference>
<dbReference type="SUPFAM" id="SSF53474">
    <property type="entry name" value="alpha/beta-Hydrolases"/>
    <property type="match status" value="1"/>
</dbReference>
<dbReference type="EMBL" id="WNWM01000002">
    <property type="protein sequence ID" value="MUI12686.1"/>
    <property type="molecule type" value="Genomic_DNA"/>
</dbReference>
<dbReference type="InterPro" id="IPR029058">
    <property type="entry name" value="AB_hydrolase_fold"/>
</dbReference>
<dbReference type="InterPro" id="IPR013595">
    <property type="entry name" value="Pept_S33_TAP-like_C"/>
</dbReference>
<dbReference type="PRINTS" id="PR00793">
    <property type="entry name" value="PROAMNOPTASE"/>
</dbReference>
<reference evidence="5 6" key="1">
    <citation type="submission" date="2019-11" db="EMBL/GenBank/DDBJ databases">
        <title>Draft Genome Sequences of Six Type Strains of the Genus Massilia.</title>
        <authorList>
            <person name="Miess H."/>
            <person name="Frediansyah A."/>
            <person name="Goeker M."/>
            <person name="Gross H."/>
        </authorList>
    </citation>
    <scope>NUCLEOTIDE SEQUENCE [LARGE SCALE GENOMIC DNA]</scope>
    <source>
        <strain evidence="5 6">DSM 17513</strain>
    </source>
</reference>
<evidence type="ECO:0000256" key="2">
    <source>
        <dbReference type="ARBA" id="ARBA00022801"/>
    </source>
</evidence>
<name>A0A6I3XAE7_9BURK</name>